<dbReference type="OrthoDB" id="9771666at2"/>
<accession>A0A512JGS8</accession>
<dbReference type="AlphaFoldDB" id="A0A512JGS8"/>
<gene>
    <name evidence="3" type="ORF">MGN01_10050</name>
</gene>
<dbReference type="Proteomes" id="UP000321750">
    <property type="component" value="Unassembled WGS sequence"/>
</dbReference>
<dbReference type="GO" id="GO:0016787">
    <property type="term" value="F:hydrolase activity"/>
    <property type="evidence" value="ECO:0007669"/>
    <property type="project" value="UniProtKB-KW"/>
</dbReference>
<dbReference type="PROSITE" id="PS51318">
    <property type="entry name" value="TAT"/>
    <property type="match status" value="1"/>
</dbReference>
<evidence type="ECO:0000256" key="1">
    <source>
        <dbReference type="ARBA" id="ARBA00022801"/>
    </source>
</evidence>
<keyword evidence="1" id="KW-0378">Hydrolase</keyword>
<protein>
    <submittedName>
        <fullName evidence="3">Esterase</fullName>
    </submittedName>
</protein>
<dbReference type="SUPFAM" id="SSF53474">
    <property type="entry name" value="alpha/beta-Hydrolases"/>
    <property type="match status" value="1"/>
</dbReference>
<dbReference type="Gene3D" id="3.40.50.1820">
    <property type="entry name" value="alpha/beta hydrolase"/>
    <property type="match status" value="1"/>
</dbReference>
<organism evidence="3 4">
    <name type="scientific">Methylobacterium gnaphalii</name>
    <dbReference type="NCBI Taxonomy" id="1010610"/>
    <lineage>
        <taxon>Bacteria</taxon>
        <taxon>Pseudomonadati</taxon>
        <taxon>Pseudomonadota</taxon>
        <taxon>Alphaproteobacteria</taxon>
        <taxon>Hyphomicrobiales</taxon>
        <taxon>Methylobacteriaceae</taxon>
        <taxon>Methylobacterium</taxon>
    </lineage>
</organism>
<name>A0A512JGS8_9HYPH</name>
<keyword evidence="4" id="KW-1185">Reference proteome</keyword>
<feature type="domain" description="Alpha/beta hydrolase fold-3" evidence="2">
    <location>
        <begin position="107"/>
        <end position="218"/>
    </location>
</feature>
<dbReference type="InterPro" id="IPR006311">
    <property type="entry name" value="TAT_signal"/>
</dbReference>
<dbReference type="Pfam" id="PF07859">
    <property type="entry name" value="Abhydrolase_3"/>
    <property type="match status" value="1"/>
</dbReference>
<dbReference type="InterPro" id="IPR050300">
    <property type="entry name" value="GDXG_lipolytic_enzyme"/>
</dbReference>
<comment type="caution">
    <text evidence="3">The sequence shown here is derived from an EMBL/GenBank/DDBJ whole genome shotgun (WGS) entry which is preliminary data.</text>
</comment>
<dbReference type="EMBL" id="BJZV01000004">
    <property type="protein sequence ID" value="GEP09160.1"/>
    <property type="molecule type" value="Genomic_DNA"/>
</dbReference>
<evidence type="ECO:0000313" key="4">
    <source>
        <dbReference type="Proteomes" id="UP000321750"/>
    </source>
</evidence>
<dbReference type="RefSeq" id="WP_147045484.1">
    <property type="nucleotide sequence ID" value="NZ_BJZV01000004.1"/>
</dbReference>
<evidence type="ECO:0000313" key="3">
    <source>
        <dbReference type="EMBL" id="GEP09160.1"/>
    </source>
</evidence>
<dbReference type="PANTHER" id="PTHR48081">
    <property type="entry name" value="AB HYDROLASE SUPERFAMILY PROTEIN C4A8.06C"/>
    <property type="match status" value="1"/>
</dbReference>
<dbReference type="InterPro" id="IPR029058">
    <property type="entry name" value="AB_hydrolase_fold"/>
</dbReference>
<dbReference type="PANTHER" id="PTHR48081:SF33">
    <property type="entry name" value="KYNURENINE FORMAMIDASE"/>
    <property type="match status" value="1"/>
</dbReference>
<dbReference type="InterPro" id="IPR013094">
    <property type="entry name" value="AB_hydrolase_3"/>
</dbReference>
<sequence>MTDPSRRTLIAGSAGALIGAGLIAAPSAAQNLVEGPDNWATMNRAERDAAYNNSAAVPEGAGMIDRWNAASAELRKAHKDTVDLPYGKGERNRWDLFPAKDPKAPCFVFIHGGYWQARSRESFSCLTDGVREAGMSAALPGYTLAPDATLSQIVAELISALDWLGTEGPKHGIAGPVIISGWSAGGHLAAQLLAHPSVQAGLAISGIFELAPLRDTYLNDKLKLTDEEVASLSPLRLPAVEKPLTLAYGSAELSPLVENSRVFHAFRAAQHAPGALIPVSKANHFSVLDALRPRDGLLARAAIDLAYGL</sequence>
<proteinExistence type="predicted"/>
<reference evidence="3 4" key="1">
    <citation type="submission" date="2019-07" db="EMBL/GenBank/DDBJ databases">
        <title>Whole genome shotgun sequence of Methylobacterium gnaphalii NBRC 107716.</title>
        <authorList>
            <person name="Hosoyama A."/>
            <person name="Uohara A."/>
            <person name="Ohji S."/>
            <person name="Ichikawa N."/>
        </authorList>
    </citation>
    <scope>NUCLEOTIDE SEQUENCE [LARGE SCALE GENOMIC DNA]</scope>
    <source>
        <strain evidence="3 4">NBRC 107716</strain>
    </source>
</reference>
<evidence type="ECO:0000259" key="2">
    <source>
        <dbReference type="Pfam" id="PF07859"/>
    </source>
</evidence>